<evidence type="ECO:0000313" key="14">
    <source>
        <dbReference type="EMBL" id="MBS7810347.1"/>
    </source>
</evidence>
<feature type="transmembrane region" description="Helical" evidence="12">
    <location>
        <begin position="57"/>
        <end position="79"/>
    </location>
</feature>
<evidence type="ECO:0000256" key="4">
    <source>
        <dbReference type="ARBA" id="ARBA00020585"/>
    </source>
</evidence>
<evidence type="ECO:0000256" key="9">
    <source>
        <dbReference type="ARBA" id="ARBA00022692"/>
    </source>
</evidence>
<evidence type="ECO:0000259" key="13">
    <source>
        <dbReference type="Pfam" id="PF13632"/>
    </source>
</evidence>
<evidence type="ECO:0000256" key="12">
    <source>
        <dbReference type="SAM" id="Phobius"/>
    </source>
</evidence>
<evidence type="ECO:0000256" key="10">
    <source>
        <dbReference type="ARBA" id="ARBA00022989"/>
    </source>
</evidence>
<keyword evidence="15" id="KW-1185">Reference proteome</keyword>
<comment type="subcellular location">
    <subcellularLocation>
        <location evidence="1">Cell inner membrane</location>
        <topology evidence="1">Multi-pass membrane protein</topology>
    </subcellularLocation>
</comment>
<dbReference type="SUPFAM" id="SSF53448">
    <property type="entry name" value="Nucleotide-diphospho-sugar transferases"/>
    <property type="match status" value="1"/>
</dbReference>
<dbReference type="InterPro" id="IPR050321">
    <property type="entry name" value="Glycosyltr_2/OpgH_subfam"/>
</dbReference>
<evidence type="ECO:0000313" key="15">
    <source>
        <dbReference type="Proteomes" id="UP000766336"/>
    </source>
</evidence>
<dbReference type="GO" id="GO:0016757">
    <property type="term" value="F:glycosyltransferase activity"/>
    <property type="evidence" value="ECO:0007669"/>
    <property type="project" value="UniProtKB-KW"/>
</dbReference>
<feature type="transmembrane region" description="Helical" evidence="12">
    <location>
        <begin position="522"/>
        <end position="542"/>
    </location>
</feature>
<name>A0ABS5QA31_9PROT</name>
<accession>A0ABS5QA31</accession>
<keyword evidence="7 14" id="KW-0328">Glycosyltransferase</keyword>
<dbReference type="Gene3D" id="3.90.550.10">
    <property type="entry name" value="Spore Coat Polysaccharide Biosynthesis Protein SpsA, Chain A"/>
    <property type="match status" value="1"/>
</dbReference>
<keyword evidence="6" id="KW-0997">Cell inner membrane</keyword>
<comment type="similarity">
    <text evidence="3">Belongs to the glycosyltransferase 2 family. OpgH subfamily.</text>
</comment>
<protein>
    <recommendedName>
        <fullName evidence="4">Glucans biosynthesis glucosyltransferase H</fullName>
    </recommendedName>
</protein>
<sequence>MAMPAQDLARAPRPVVTSRPSAPPLMWLRRLLVIGGALAFTFIATSEMSLVLGLSRWSLMGVVLTAFFAMLFIWIALAFTSAVAGLFSMGVVTDPLGLRAPAPPPRSRTALLVPIYNESVPHWRATLSAMRASFEEAGASSTFDIFLLSDSTDAAIRDAEGEAALAMAQEAGPAVHYRHRPQNTGRKAGNIEEWVRRFGGAYPQFLILDADSLMEAGTVVSLAAAMERHPDVGLIQTLPLLQGGETFFARLQQFAGQVYGPLIAQGLAWWSGADCNYWGHNAMIRTEAFASAAGLPRLPGRKPFGGEILSHDFVEAALMRRAGWAIHLAPLLGGSYEQGPPTLPDLAVRDRRWCQGNLQHSAVIGTAGLHPLSRLHMATGIAAYLSAPFWLAFLILGLAVSLQAHFLRPDYFPNSHALFPQWPIVDPERALWVFAVTLLLLLAPKFMALAALILRRRGAGALRLLAGGVLEILVSSLLSPVTMLTQAQQVVGILLGRDGGWTTQRREGEAISLRAAFRLSRAHLVLGVTLAGLALAINPLLAAWMAPVLLGLLLAPWLISWTSSVRIGEWFRARGLLTVPTEEAPSRVLRLAAQAQHAAEETPVRAGERWTAAGA</sequence>
<dbReference type="Proteomes" id="UP000766336">
    <property type="component" value="Unassembled WGS sequence"/>
</dbReference>
<evidence type="ECO:0000256" key="11">
    <source>
        <dbReference type="ARBA" id="ARBA00023136"/>
    </source>
</evidence>
<keyword evidence="5" id="KW-1003">Cell membrane</keyword>
<evidence type="ECO:0000256" key="5">
    <source>
        <dbReference type="ARBA" id="ARBA00022475"/>
    </source>
</evidence>
<evidence type="ECO:0000256" key="2">
    <source>
        <dbReference type="ARBA" id="ARBA00005001"/>
    </source>
</evidence>
<keyword evidence="9 12" id="KW-0812">Transmembrane</keyword>
<comment type="pathway">
    <text evidence="2">Glycan metabolism; osmoregulated periplasmic glucan (OPG) biosynthesis.</text>
</comment>
<feature type="transmembrane region" description="Helical" evidence="12">
    <location>
        <begin position="27"/>
        <end position="45"/>
    </location>
</feature>
<feature type="transmembrane region" description="Helical" evidence="12">
    <location>
        <begin position="381"/>
        <end position="406"/>
    </location>
</feature>
<dbReference type="EMBL" id="JAHCDA010000001">
    <property type="protein sequence ID" value="MBS7810347.1"/>
    <property type="molecule type" value="Genomic_DNA"/>
</dbReference>
<dbReference type="NCBIfam" id="NF003962">
    <property type="entry name" value="PRK05454.2-5"/>
    <property type="match status" value="1"/>
</dbReference>
<organism evidence="14 15">
    <name type="scientific">Roseococcus pinisoli</name>
    <dbReference type="NCBI Taxonomy" id="2835040"/>
    <lineage>
        <taxon>Bacteria</taxon>
        <taxon>Pseudomonadati</taxon>
        <taxon>Pseudomonadota</taxon>
        <taxon>Alphaproteobacteria</taxon>
        <taxon>Acetobacterales</taxon>
        <taxon>Roseomonadaceae</taxon>
        <taxon>Roseococcus</taxon>
    </lineage>
</organism>
<dbReference type="InterPro" id="IPR001173">
    <property type="entry name" value="Glyco_trans_2-like"/>
</dbReference>
<evidence type="ECO:0000256" key="1">
    <source>
        <dbReference type="ARBA" id="ARBA00004429"/>
    </source>
</evidence>
<comment type="caution">
    <text evidence="14">The sequence shown here is derived from an EMBL/GenBank/DDBJ whole genome shotgun (WGS) entry which is preliminary data.</text>
</comment>
<dbReference type="Pfam" id="PF13632">
    <property type="entry name" value="Glyco_trans_2_3"/>
    <property type="match status" value="1"/>
</dbReference>
<dbReference type="PANTHER" id="PTHR43867">
    <property type="entry name" value="CELLULOSE SYNTHASE CATALYTIC SUBUNIT A [UDP-FORMING]"/>
    <property type="match status" value="1"/>
</dbReference>
<gene>
    <name evidence="14" type="primary">mdoH</name>
    <name evidence="14" type="ORF">KHU32_05315</name>
</gene>
<dbReference type="NCBIfam" id="NF003958">
    <property type="entry name" value="PRK05454.2-1"/>
    <property type="match status" value="1"/>
</dbReference>
<feature type="transmembrane region" description="Helical" evidence="12">
    <location>
        <begin position="430"/>
        <end position="454"/>
    </location>
</feature>
<keyword evidence="8 14" id="KW-0808">Transferase</keyword>
<evidence type="ECO:0000256" key="6">
    <source>
        <dbReference type="ARBA" id="ARBA00022519"/>
    </source>
</evidence>
<keyword evidence="10 12" id="KW-1133">Transmembrane helix</keyword>
<evidence type="ECO:0000256" key="3">
    <source>
        <dbReference type="ARBA" id="ARBA00009337"/>
    </source>
</evidence>
<dbReference type="PANTHER" id="PTHR43867:SF5">
    <property type="entry name" value="GLUCANS BIOSYNTHESIS GLUCOSYLTRANSFERASE H"/>
    <property type="match status" value="1"/>
</dbReference>
<evidence type="ECO:0000256" key="7">
    <source>
        <dbReference type="ARBA" id="ARBA00022676"/>
    </source>
</evidence>
<reference evidence="14 15" key="1">
    <citation type="submission" date="2021-05" db="EMBL/GenBank/DDBJ databases">
        <title>Roseococcus sp. XZZS9, whole genome shotgun sequencing project.</title>
        <authorList>
            <person name="Zhao G."/>
            <person name="Shen L."/>
        </authorList>
    </citation>
    <scope>NUCLEOTIDE SEQUENCE [LARGE SCALE GENOMIC DNA]</scope>
    <source>
        <strain evidence="14 15">XZZS9</strain>
    </source>
</reference>
<evidence type="ECO:0000256" key="8">
    <source>
        <dbReference type="ARBA" id="ARBA00022679"/>
    </source>
</evidence>
<keyword evidence="11 12" id="KW-0472">Membrane</keyword>
<feature type="domain" description="Glycosyltransferase 2-like" evidence="13">
    <location>
        <begin position="205"/>
        <end position="439"/>
    </location>
</feature>
<dbReference type="InterPro" id="IPR029044">
    <property type="entry name" value="Nucleotide-diphossugar_trans"/>
</dbReference>
<proteinExistence type="inferred from homology"/>